<evidence type="ECO:0000313" key="2">
    <source>
        <dbReference type="Proteomes" id="UP000886520"/>
    </source>
</evidence>
<dbReference type="OrthoDB" id="6627079at2759"/>
<comment type="caution">
    <text evidence="1">The sequence shown here is derived from an EMBL/GenBank/DDBJ whole genome shotgun (WGS) entry which is preliminary data.</text>
</comment>
<organism evidence="1 2">
    <name type="scientific">Adiantum capillus-veneris</name>
    <name type="common">Maidenhair fern</name>
    <dbReference type="NCBI Taxonomy" id="13818"/>
    <lineage>
        <taxon>Eukaryota</taxon>
        <taxon>Viridiplantae</taxon>
        <taxon>Streptophyta</taxon>
        <taxon>Embryophyta</taxon>
        <taxon>Tracheophyta</taxon>
        <taxon>Polypodiopsida</taxon>
        <taxon>Polypodiidae</taxon>
        <taxon>Polypodiales</taxon>
        <taxon>Pteridineae</taxon>
        <taxon>Pteridaceae</taxon>
        <taxon>Vittarioideae</taxon>
        <taxon>Adiantum</taxon>
    </lineage>
</organism>
<protein>
    <submittedName>
        <fullName evidence="1">Uncharacterized protein</fullName>
    </submittedName>
</protein>
<gene>
    <name evidence="1" type="ORF">GOP47_0018441</name>
</gene>
<name>A0A9D4UDS8_ADICA</name>
<keyword evidence="2" id="KW-1185">Reference proteome</keyword>
<sequence length="104" mass="11466">MFKRRLRVTKEAFNYLCAKLAPFMQKKSTNFCKAVPIEDRVAIALTRLATGDGLLGLGNTYGCAKSTSCGIVLDFCKAIVKSGLRDMYIRWPSSSRLANIGARV</sequence>
<reference evidence="1" key="1">
    <citation type="submission" date="2021-01" db="EMBL/GenBank/DDBJ databases">
        <title>Adiantum capillus-veneris genome.</title>
        <authorList>
            <person name="Fang Y."/>
            <person name="Liao Q."/>
        </authorList>
    </citation>
    <scope>NUCLEOTIDE SEQUENCE</scope>
    <source>
        <strain evidence="1">H3</strain>
        <tissue evidence="1">Leaf</tissue>
    </source>
</reference>
<proteinExistence type="predicted"/>
<accession>A0A9D4UDS8</accession>
<dbReference type="Proteomes" id="UP000886520">
    <property type="component" value="Chromosome 18"/>
</dbReference>
<dbReference type="EMBL" id="JABFUD020000018">
    <property type="protein sequence ID" value="KAI5065817.1"/>
    <property type="molecule type" value="Genomic_DNA"/>
</dbReference>
<dbReference type="AlphaFoldDB" id="A0A9D4UDS8"/>
<evidence type="ECO:0000313" key="1">
    <source>
        <dbReference type="EMBL" id="KAI5065817.1"/>
    </source>
</evidence>